<dbReference type="InterPro" id="IPR038714">
    <property type="entry name" value="YfeY-like_sf"/>
</dbReference>
<dbReference type="InterPro" id="IPR010938">
    <property type="entry name" value="DUF1131"/>
</dbReference>
<name>A0A916TKK4_9HYPH</name>
<sequence>MNDTPTVPTEKVVLMRFSVAGSFLGLCLLAGACSPSSDLETPASSFRTSNLTLIQIDDDHVGGINAETAYGPKSIEAALPGFTTEGIQSAVEDNTQWALAAFNSDGFQVLQIFKGPNGRIGAVHGVTHHLAGPNGERIGMTFSEIGTAAADCRVGRNLWRGMAICTSEGHPNIELVYAIPGYQGPFDRLPPAKELFDAELQRILWTPKT</sequence>
<protein>
    <recommendedName>
        <fullName evidence="3">RpoE-regulated lipoprotein</fullName>
    </recommendedName>
</protein>
<organism evidence="1 2">
    <name type="scientific">Roseibium aquae</name>
    <dbReference type="NCBI Taxonomy" id="1323746"/>
    <lineage>
        <taxon>Bacteria</taxon>
        <taxon>Pseudomonadati</taxon>
        <taxon>Pseudomonadota</taxon>
        <taxon>Alphaproteobacteria</taxon>
        <taxon>Hyphomicrobiales</taxon>
        <taxon>Stappiaceae</taxon>
        <taxon>Roseibium</taxon>
    </lineage>
</organism>
<dbReference type="Pfam" id="PF06572">
    <property type="entry name" value="DUF1131"/>
    <property type="match status" value="1"/>
</dbReference>
<evidence type="ECO:0000313" key="1">
    <source>
        <dbReference type="EMBL" id="GGB50290.1"/>
    </source>
</evidence>
<reference evidence="1" key="2">
    <citation type="submission" date="2020-09" db="EMBL/GenBank/DDBJ databases">
        <authorList>
            <person name="Sun Q."/>
            <person name="Zhou Y."/>
        </authorList>
    </citation>
    <scope>NUCLEOTIDE SEQUENCE</scope>
    <source>
        <strain evidence="1">CGMCC 1.12426</strain>
    </source>
</reference>
<comment type="caution">
    <text evidence="1">The sequence shown here is derived from an EMBL/GenBank/DDBJ whole genome shotgun (WGS) entry which is preliminary data.</text>
</comment>
<accession>A0A916TKK4</accession>
<dbReference type="Proteomes" id="UP000605148">
    <property type="component" value="Unassembled WGS sequence"/>
</dbReference>
<dbReference type="EMBL" id="BMFA01000006">
    <property type="protein sequence ID" value="GGB50290.1"/>
    <property type="molecule type" value="Genomic_DNA"/>
</dbReference>
<gene>
    <name evidence="1" type="ORF">GCM10011316_23010</name>
</gene>
<dbReference type="AlphaFoldDB" id="A0A916TKK4"/>
<evidence type="ECO:0000313" key="2">
    <source>
        <dbReference type="Proteomes" id="UP000605148"/>
    </source>
</evidence>
<keyword evidence="2" id="KW-1185">Reference proteome</keyword>
<evidence type="ECO:0008006" key="3">
    <source>
        <dbReference type="Google" id="ProtNLM"/>
    </source>
</evidence>
<dbReference type="RefSeq" id="WP_208998433.1">
    <property type="nucleotide sequence ID" value="NZ_BMFA01000006.1"/>
</dbReference>
<reference evidence="1" key="1">
    <citation type="journal article" date="2014" name="Int. J. Syst. Evol. Microbiol.">
        <title>Complete genome sequence of Corynebacterium casei LMG S-19264T (=DSM 44701T), isolated from a smear-ripened cheese.</title>
        <authorList>
            <consortium name="US DOE Joint Genome Institute (JGI-PGF)"/>
            <person name="Walter F."/>
            <person name="Albersmeier A."/>
            <person name="Kalinowski J."/>
            <person name="Ruckert C."/>
        </authorList>
    </citation>
    <scope>NUCLEOTIDE SEQUENCE</scope>
    <source>
        <strain evidence="1">CGMCC 1.12426</strain>
    </source>
</reference>
<dbReference type="Gene3D" id="2.60.460.10">
    <property type="entry name" value="protein yfey like domain"/>
    <property type="match status" value="1"/>
</dbReference>
<proteinExistence type="predicted"/>